<dbReference type="SUPFAM" id="SSF103473">
    <property type="entry name" value="MFS general substrate transporter"/>
    <property type="match status" value="1"/>
</dbReference>
<feature type="transmembrane region" description="Helical" evidence="7">
    <location>
        <begin position="375"/>
        <end position="399"/>
    </location>
</feature>
<evidence type="ECO:0000256" key="7">
    <source>
        <dbReference type="SAM" id="Phobius"/>
    </source>
</evidence>
<dbReference type="InterPro" id="IPR020846">
    <property type="entry name" value="MFS_dom"/>
</dbReference>
<keyword evidence="5 7" id="KW-0472">Membrane</keyword>
<reference evidence="9" key="1">
    <citation type="journal article" date="2020" name="Stud. Mycol.">
        <title>101 Dothideomycetes genomes: a test case for predicting lifestyles and emergence of pathogens.</title>
        <authorList>
            <person name="Haridas S."/>
            <person name="Albert R."/>
            <person name="Binder M."/>
            <person name="Bloem J."/>
            <person name="Labutti K."/>
            <person name="Salamov A."/>
            <person name="Andreopoulos B."/>
            <person name="Baker S."/>
            <person name="Barry K."/>
            <person name="Bills G."/>
            <person name="Bluhm B."/>
            <person name="Cannon C."/>
            <person name="Castanera R."/>
            <person name="Culley D."/>
            <person name="Daum C."/>
            <person name="Ezra D."/>
            <person name="Gonzalez J."/>
            <person name="Henrissat B."/>
            <person name="Kuo A."/>
            <person name="Liang C."/>
            <person name="Lipzen A."/>
            <person name="Lutzoni F."/>
            <person name="Magnuson J."/>
            <person name="Mondo S."/>
            <person name="Nolan M."/>
            <person name="Ohm R."/>
            <person name="Pangilinan J."/>
            <person name="Park H.-J."/>
            <person name="Ramirez L."/>
            <person name="Alfaro M."/>
            <person name="Sun H."/>
            <person name="Tritt A."/>
            <person name="Yoshinaga Y."/>
            <person name="Zwiers L.-H."/>
            <person name="Turgeon B."/>
            <person name="Goodwin S."/>
            <person name="Spatafora J."/>
            <person name="Crous P."/>
            <person name="Grigoriev I."/>
        </authorList>
    </citation>
    <scope>NUCLEOTIDE SEQUENCE</scope>
    <source>
        <strain evidence="9">CBS 379.55</strain>
    </source>
</reference>
<evidence type="ECO:0000256" key="5">
    <source>
        <dbReference type="ARBA" id="ARBA00023136"/>
    </source>
</evidence>
<dbReference type="Pfam" id="PF07690">
    <property type="entry name" value="MFS_1"/>
    <property type="match status" value="1"/>
</dbReference>
<keyword evidence="3 7" id="KW-0812">Transmembrane</keyword>
<sequence length="549" mass="59963">MPESLYRHPTHGEIVELAAAEGHDADIPTNAGSINDCPAPPSKAESPSMELDKDIDVEKGNASSLTSLVESHSGSEAAPEKDEEEHHDPKIVFWDGPDDPQNPMNWSEKKKWGTVTVVSCITFLTPLASSMFAPGVPEVMKTFHSTNDMLEGFMVSVYVLGFAFGPLFFAPLSEMYGRLPLYHTCNVFFIIFTIAAAVASNMSMFIVFRFFMGCFGGAPLVLGGGTIADIIPREQRGTAMVVWMMGPTIGPCVGPIIGGYLTAARGWRWNFWLVAIVAGAFTIVSMILMSETSAPVLLERKARRLRASTGNAALKSKLDSGLTPKQLFKFSIVRPTRMLLRAPICTVISIYCAMTYAYLYILFTTFTAVFTTQYAWHGGVVGLSFLGLGVGSLLGQWVFTHFGNKTVAKHIARGDFQPEHRLGMMCVGGFFLPVGLFWYGWSVQAQTHYMVPVVGTGVLGFGLLMTFMPASTYLVDVFTVHAASAMAASTVLRSLTAALIPLSSQQMYARLGYGWGNSLLAFLSVALVPIPFVLIRYGERIRRRTTVKL</sequence>
<dbReference type="AlphaFoldDB" id="A0A6A6JPG6"/>
<dbReference type="GO" id="GO:0022857">
    <property type="term" value="F:transmembrane transporter activity"/>
    <property type="evidence" value="ECO:0007669"/>
    <property type="project" value="InterPro"/>
</dbReference>
<feature type="compositionally biased region" description="Polar residues" evidence="6">
    <location>
        <begin position="61"/>
        <end position="74"/>
    </location>
</feature>
<feature type="domain" description="Major facilitator superfamily (MFS) profile" evidence="8">
    <location>
        <begin position="114"/>
        <end position="541"/>
    </location>
</feature>
<keyword evidence="4 7" id="KW-1133">Transmembrane helix</keyword>
<feature type="transmembrane region" description="Helical" evidence="7">
    <location>
        <begin position="269"/>
        <end position="298"/>
    </location>
</feature>
<dbReference type="PROSITE" id="PS50850">
    <property type="entry name" value="MFS"/>
    <property type="match status" value="1"/>
</dbReference>
<evidence type="ECO:0000256" key="6">
    <source>
        <dbReference type="SAM" id="MobiDB-lite"/>
    </source>
</evidence>
<dbReference type="OrthoDB" id="5296287at2759"/>
<comment type="similarity">
    <text evidence="2">Belongs to the major facilitator superfamily.</text>
</comment>
<dbReference type="EMBL" id="ML986490">
    <property type="protein sequence ID" value="KAF2277566.1"/>
    <property type="molecule type" value="Genomic_DNA"/>
</dbReference>
<feature type="transmembrane region" description="Helical" evidence="7">
    <location>
        <begin position="179"/>
        <end position="200"/>
    </location>
</feature>
<comment type="subcellular location">
    <subcellularLocation>
        <location evidence="1">Membrane</location>
        <topology evidence="1">Multi-pass membrane protein</topology>
    </subcellularLocation>
</comment>
<feature type="transmembrane region" description="Helical" evidence="7">
    <location>
        <begin position="515"/>
        <end position="535"/>
    </location>
</feature>
<feature type="transmembrane region" description="Helical" evidence="7">
    <location>
        <begin position="153"/>
        <end position="172"/>
    </location>
</feature>
<feature type="region of interest" description="Disordered" evidence="6">
    <location>
        <begin position="20"/>
        <end position="86"/>
    </location>
</feature>
<feature type="compositionally biased region" description="Basic and acidic residues" evidence="6">
    <location>
        <begin position="50"/>
        <end position="59"/>
    </location>
</feature>
<dbReference type="PANTHER" id="PTHR23502:SF68">
    <property type="entry name" value="MULTIDRUG TRANSPORTER, PUTATIVE (AFU_ORTHOLOGUE AFUA_3G01120)-RELATED"/>
    <property type="match status" value="1"/>
</dbReference>
<evidence type="ECO:0000256" key="4">
    <source>
        <dbReference type="ARBA" id="ARBA00022989"/>
    </source>
</evidence>
<dbReference type="RefSeq" id="XP_033655105.1">
    <property type="nucleotide sequence ID" value="XM_033794497.1"/>
</dbReference>
<evidence type="ECO:0000256" key="3">
    <source>
        <dbReference type="ARBA" id="ARBA00022692"/>
    </source>
</evidence>
<feature type="transmembrane region" description="Helical" evidence="7">
    <location>
        <begin position="420"/>
        <end position="441"/>
    </location>
</feature>
<protein>
    <submittedName>
        <fullName evidence="9">MFS general substrate transporter</fullName>
    </submittedName>
</protein>
<feature type="transmembrane region" description="Helical" evidence="7">
    <location>
        <begin position="240"/>
        <end position="263"/>
    </location>
</feature>
<feature type="transmembrane region" description="Helical" evidence="7">
    <location>
        <begin position="447"/>
        <end position="467"/>
    </location>
</feature>
<gene>
    <name evidence="9" type="ORF">EI97DRAFT_297509</name>
</gene>
<evidence type="ECO:0000256" key="2">
    <source>
        <dbReference type="ARBA" id="ARBA00008335"/>
    </source>
</evidence>
<evidence type="ECO:0000256" key="1">
    <source>
        <dbReference type="ARBA" id="ARBA00004141"/>
    </source>
</evidence>
<dbReference type="InterPro" id="IPR011701">
    <property type="entry name" value="MFS"/>
</dbReference>
<dbReference type="Gene3D" id="1.20.1250.20">
    <property type="entry name" value="MFS general substrate transporter like domains"/>
    <property type="match status" value="1"/>
</dbReference>
<evidence type="ECO:0000259" key="8">
    <source>
        <dbReference type="PROSITE" id="PS50850"/>
    </source>
</evidence>
<dbReference type="InterPro" id="IPR036259">
    <property type="entry name" value="MFS_trans_sf"/>
</dbReference>
<dbReference type="GeneID" id="54547672"/>
<name>A0A6A6JPG6_WESOR</name>
<feature type="transmembrane region" description="Helical" evidence="7">
    <location>
        <begin position="206"/>
        <end position="228"/>
    </location>
</feature>
<feature type="transmembrane region" description="Helical" evidence="7">
    <location>
        <begin position="339"/>
        <end position="363"/>
    </location>
</feature>
<feature type="transmembrane region" description="Helical" evidence="7">
    <location>
        <begin position="112"/>
        <end position="133"/>
    </location>
</feature>
<dbReference type="GO" id="GO:0016020">
    <property type="term" value="C:membrane"/>
    <property type="evidence" value="ECO:0007669"/>
    <property type="project" value="UniProtKB-SubCell"/>
</dbReference>
<feature type="transmembrane region" description="Helical" evidence="7">
    <location>
        <begin position="474"/>
        <end position="495"/>
    </location>
</feature>
<dbReference type="CDD" id="cd17323">
    <property type="entry name" value="MFS_Tpo1_MDR_like"/>
    <property type="match status" value="1"/>
</dbReference>
<dbReference type="Proteomes" id="UP000800097">
    <property type="component" value="Unassembled WGS sequence"/>
</dbReference>
<organism evidence="9 10">
    <name type="scientific">Westerdykella ornata</name>
    <dbReference type="NCBI Taxonomy" id="318751"/>
    <lineage>
        <taxon>Eukaryota</taxon>
        <taxon>Fungi</taxon>
        <taxon>Dikarya</taxon>
        <taxon>Ascomycota</taxon>
        <taxon>Pezizomycotina</taxon>
        <taxon>Dothideomycetes</taxon>
        <taxon>Pleosporomycetidae</taxon>
        <taxon>Pleosporales</taxon>
        <taxon>Sporormiaceae</taxon>
        <taxon>Westerdykella</taxon>
    </lineage>
</organism>
<dbReference type="PANTHER" id="PTHR23502">
    <property type="entry name" value="MAJOR FACILITATOR SUPERFAMILY"/>
    <property type="match status" value="1"/>
</dbReference>
<evidence type="ECO:0000313" key="9">
    <source>
        <dbReference type="EMBL" id="KAF2277566.1"/>
    </source>
</evidence>
<keyword evidence="10" id="KW-1185">Reference proteome</keyword>
<evidence type="ECO:0000313" key="10">
    <source>
        <dbReference type="Proteomes" id="UP000800097"/>
    </source>
</evidence>
<accession>A0A6A6JPG6</accession>
<proteinExistence type="inferred from homology"/>
<dbReference type="FunFam" id="1.20.1250.20:FF:000011">
    <property type="entry name" value="MFS multidrug transporter, putative"/>
    <property type="match status" value="1"/>
</dbReference>